<dbReference type="Gene3D" id="3.40.50.11350">
    <property type="match status" value="1"/>
</dbReference>
<sequence>MRRQSFHSTERRRSLLAPPRTKTKWHAIVIGGLLLVVVRLGLINLQLLSLGGTEDMPLNTEGLPYNLSIAMIQQRFENDYRKQQQLTSKNNKYIQLPIPNSPLSPVSLGACCGIGHRFIMNIRTIVYAVSNFRLVYANWTNGDATWNDIFNNTGNIVQGPITEEFYPNECPSNWNNSSLAYQNILDDDHVRATPYYYYGDVGAHMLFEMPLAQSIVKILSDNLSPRVLSFLNPLRDQYSKSDLHLCAHVRGGNNETGDWEGKKWRHVDVFSTLNKTLVSMKSFAETRKDAKVVSVFVASDMENARPWFEANAPDNWHIVKPGKVIPRPETGVWFGEHGSTTNSILSQEQKTEAFAEAAADVFALGECHALFIPNYSSFSIFGIMLTRAERNKVFFLETEGDYIEYP</sequence>
<evidence type="ECO:0000313" key="2">
    <source>
        <dbReference type="EMBL" id="KAL3770064.1"/>
    </source>
</evidence>
<proteinExistence type="predicted"/>
<accession>A0ABD3N1U1</accession>
<dbReference type="Proteomes" id="UP001530293">
    <property type="component" value="Unassembled WGS sequence"/>
</dbReference>
<dbReference type="AlphaFoldDB" id="A0ABD3N1U1"/>
<keyword evidence="1" id="KW-1133">Transmembrane helix</keyword>
<comment type="caution">
    <text evidence="2">The sequence shown here is derived from an EMBL/GenBank/DDBJ whole genome shotgun (WGS) entry which is preliminary data.</text>
</comment>
<feature type="transmembrane region" description="Helical" evidence="1">
    <location>
        <begin position="21"/>
        <end position="42"/>
    </location>
</feature>
<keyword evidence="1" id="KW-0472">Membrane</keyword>
<evidence type="ECO:0000256" key="1">
    <source>
        <dbReference type="SAM" id="Phobius"/>
    </source>
</evidence>
<reference evidence="2 3" key="1">
    <citation type="submission" date="2024-10" db="EMBL/GenBank/DDBJ databases">
        <title>Updated reference genomes for cyclostephanoid diatoms.</title>
        <authorList>
            <person name="Roberts W.R."/>
            <person name="Alverson A.J."/>
        </authorList>
    </citation>
    <scope>NUCLEOTIDE SEQUENCE [LARGE SCALE GENOMIC DNA]</scope>
    <source>
        <strain evidence="2 3">AJA232-27</strain>
    </source>
</reference>
<keyword evidence="1" id="KW-0812">Transmembrane</keyword>
<protein>
    <submittedName>
        <fullName evidence="2">Uncharacterized protein</fullName>
    </submittedName>
</protein>
<gene>
    <name evidence="2" type="ORF">ACHAWU_005891</name>
</gene>
<dbReference type="EMBL" id="JALLBG020000046">
    <property type="protein sequence ID" value="KAL3770064.1"/>
    <property type="molecule type" value="Genomic_DNA"/>
</dbReference>
<name>A0ABD3N1U1_9STRA</name>
<evidence type="ECO:0000313" key="3">
    <source>
        <dbReference type="Proteomes" id="UP001530293"/>
    </source>
</evidence>
<keyword evidence="3" id="KW-1185">Reference proteome</keyword>
<organism evidence="2 3">
    <name type="scientific">Discostella pseudostelligera</name>
    <dbReference type="NCBI Taxonomy" id="259834"/>
    <lineage>
        <taxon>Eukaryota</taxon>
        <taxon>Sar</taxon>
        <taxon>Stramenopiles</taxon>
        <taxon>Ochrophyta</taxon>
        <taxon>Bacillariophyta</taxon>
        <taxon>Coscinodiscophyceae</taxon>
        <taxon>Thalassiosirophycidae</taxon>
        <taxon>Stephanodiscales</taxon>
        <taxon>Stephanodiscaceae</taxon>
        <taxon>Discostella</taxon>
    </lineage>
</organism>